<comment type="caution">
    <text evidence="2">The sequence shown here is derived from an EMBL/GenBank/DDBJ whole genome shotgun (WGS) entry which is preliminary data.</text>
</comment>
<dbReference type="Proteomes" id="UP000807342">
    <property type="component" value="Unassembled WGS sequence"/>
</dbReference>
<dbReference type="Gene3D" id="3.40.50.300">
    <property type="entry name" value="P-loop containing nucleotide triphosphate hydrolases"/>
    <property type="match status" value="1"/>
</dbReference>
<gene>
    <name evidence="2" type="ORF">P691DRAFT_799195</name>
</gene>
<dbReference type="InterPro" id="IPR006073">
    <property type="entry name" value="GTP-bd"/>
</dbReference>
<dbReference type="AlphaFoldDB" id="A0A9P5WZ15"/>
<dbReference type="Pfam" id="PF01926">
    <property type="entry name" value="MMR_HSR1"/>
    <property type="match status" value="1"/>
</dbReference>
<sequence length="235" mass="26232">MANITPKPTNCNYPRNDRNIIIFGGIAAGKSSLINMLSGGDMTMVSDDVRGCTPESAPNPITIGDTQYILWDTVGLNEGENGTVPIGEALYSLRDLVHKLKDGVNLLVYCLRAARYRDIMKANYDMFVHAICEGQVPVVIVVTGLENEGRMEDWWDANGRKYEEHGMMFAGYACITTTKGKNNVFLEEYEESKKIVQDVISKYCPEKAWATSPDVWFGQTSDRIKDGSLIHEHLL</sequence>
<dbReference type="GO" id="GO:0005525">
    <property type="term" value="F:GTP binding"/>
    <property type="evidence" value="ECO:0007669"/>
    <property type="project" value="InterPro"/>
</dbReference>
<name>A0A9P5WZ15_9AGAR</name>
<reference evidence="2" key="1">
    <citation type="submission" date="2020-11" db="EMBL/GenBank/DDBJ databases">
        <authorList>
            <consortium name="DOE Joint Genome Institute"/>
            <person name="Ahrendt S."/>
            <person name="Riley R."/>
            <person name="Andreopoulos W."/>
            <person name="Labutti K."/>
            <person name="Pangilinan J."/>
            <person name="Ruiz-Duenas F.J."/>
            <person name="Barrasa J.M."/>
            <person name="Sanchez-Garcia M."/>
            <person name="Camarero S."/>
            <person name="Miyauchi S."/>
            <person name="Serrano A."/>
            <person name="Linde D."/>
            <person name="Babiker R."/>
            <person name="Drula E."/>
            <person name="Ayuso-Fernandez I."/>
            <person name="Pacheco R."/>
            <person name="Padilla G."/>
            <person name="Ferreira P."/>
            <person name="Barriuso J."/>
            <person name="Kellner H."/>
            <person name="Castanera R."/>
            <person name="Alfaro M."/>
            <person name="Ramirez L."/>
            <person name="Pisabarro A.G."/>
            <person name="Kuo A."/>
            <person name="Tritt A."/>
            <person name="Lipzen A."/>
            <person name="He G."/>
            <person name="Yan M."/>
            <person name="Ng V."/>
            <person name="Cullen D."/>
            <person name="Martin F."/>
            <person name="Rosso M.-N."/>
            <person name="Henrissat B."/>
            <person name="Hibbett D."/>
            <person name="Martinez A.T."/>
            <person name="Grigoriev I.V."/>
        </authorList>
    </citation>
    <scope>NUCLEOTIDE SEQUENCE</scope>
    <source>
        <strain evidence="2">MF-IS2</strain>
    </source>
</reference>
<accession>A0A9P5WZ15</accession>
<dbReference type="InterPro" id="IPR027417">
    <property type="entry name" value="P-loop_NTPase"/>
</dbReference>
<dbReference type="SUPFAM" id="SSF52540">
    <property type="entry name" value="P-loop containing nucleoside triphosphate hydrolases"/>
    <property type="match status" value="1"/>
</dbReference>
<evidence type="ECO:0000313" key="3">
    <source>
        <dbReference type="Proteomes" id="UP000807342"/>
    </source>
</evidence>
<dbReference type="EMBL" id="MU151829">
    <property type="protein sequence ID" value="KAF9441649.1"/>
    <property type="molecule type" value="Genomic_DNA"/>
</dbReference>
<keyword evidence="3" id="KW-1185">Reference proteome</keyword>
<evidence type="ECO:0000259" key="1">
    <source>
        <dbReference type="Pfam" id="PF01926"/>
    </source>
</evidence>
<evidence type="ECO:0000313" key="2">
    <source>
        <dbReference type="EMBL" id="KAF9441649.1"/>
    </source>
</evidence>
<dbReference type="CDD" id="cd00882">
    <property type="entry name" value="Ras_like_GTPase"/>
    <property type="match status" value="1"/>
</dbReference>
<proteinExistence type="predicted"/>
<organism evidence="2 3">
    <name type="scientific">Macrolepiota fuliginosa MF-IS2</name>
    <dbReference type="NCBI Taxonomy" id="1400762"/>
    <lineage>
        <taxon>Eukaryota</taxon>
        <taxon>Fungi</taxon>
        <taxon>Dikarya</taxon>
        <taxon>Basidiomycota</taxon>
        <taxon>Agaricomycotina</taxon>
        <taxon>Agaricomycetes</taxon>
        <taxon>Agaricomycetidae</taxon>
        <taxon>Agaricales</taxon>
        <taxon>Agaricineae</taxon>
        <taxon>Agaricaceae</taxon>
        <taxon>Macrolepiota</taxon>
    </lineage>
</organism>
<protein>
    <recommendedName>
        <fullName evidence="1">G domain-containing protein</fullName>
    </recommendedName>
</protein>
<feature type="domain" description="G" evidence="1">
    <location>
        <begin position="20"/>
        <end position="120"/>
    </location>
</feature>
<dbReference type="OrthoDB" id="8954335at2759"/>